<dbReference type="Proteomes" id="UP000031443">
    <property type="component" value="Unassembled WGS sequence"/>
</dbReference>
<dbReference type="InterPro" id="IPR044822">
    <property type="entry name" value="Myb_DNA-bind_4"/>
</dbReference>
<feature type="domain" description="Myb/SANT-like DNA-binding" evidence="1">
    <location>
        <begin position="10"/>
        <end position="99"/>
    </location>
</feature>
<evidence type="ECO:0000313" key="3">
    <source>
        <dbReference type="Proteomes" id="UP000031443"/>
    </source>
</evidence>
<gene>
    <name evidence="2" type="ORF">UY3_08479</name>
</gene>
<dbReference type="AlphaFoldDB" id="M7B8U8"/>
<organism evidence="2 3">
    <name type="scientific">Chelonia mydas</name>
    <name type="common">Green sea-turtle</name>
    <name type="synonym">Chelonia agassizi</name>
    <dbReference type="NCBI Taxonomy" id="8469"/>
    <lineage>
        <taxon>Eukaryota</taxon>
        <taxon>Metazoa</taxon>
        <taxon>Chordata</taxon>
        <taxon>Craniata</taxon>
        <taxon>Vertebrata</taxon>
        <taxon>Euteleostomi</taxon>
        <taxon>Archelosauria</taxon>
        <taxon>Testudinata</taxon>
        <taxon>Testudines</taxon>
        <taxon>Cryptodira</taxon>
        <taxon>Durocryptodira</taxon>
        <taxon>Americhelydia</taxon>
        <taxon>Chelonioidea</taxon>
        <taxon>Cheloniidae</taxon>
        <taxon>Chelonia</taxon>
    </lineage>
</organism>
<name>M7B8U8_CHEMY</name>
<accession>M7B8U8</accession>
<keyword evidence="3" id="KW-1185">Reference proteome</keyword>
<protein>
    <recommendedName>
        <fullName evidence="1">Myb/SANT-like DNA-binding domain-containing protein</fullName>
    </recommendedName>
</protein>
<dbReference type="Gene3D" id="1.10.10.60">
    <property type="entry name" value="Homeodomain-like"/>
    <property type="match status" value="1"/>
</dbReference>
<reference evidence="3" key="1">
    <citation type="journal article" date="2013" name="Nat. Genet.">
        <title>The draft genomes of soft-shell turtle and green sea turtle yield insights into the development and evolution of the turtle-specific body plan.</title>
        <authorList>
            <person name="Wang Z."/>
            <person name="Pascual-Anaya J."/>
            <person name="Zadissa A."/>
            <person name="Li W."/>
            <person name="Niimura Y."/>
            <person name="Huang Z."/>
            <person name="Li C."/>
            <person name="White S."/>
            <person name="Xiong Z."/>
            <person name="Fang D."/>
            <person name="Wang B."/>
            <person name="Ming Y."/>
            <person name="Chen Y."/>
            <person name="Zheng Y."/>
            <person name="Kuraku S."/>
            <person name="Pignatelli M."/>
            <person name="Herrero J."/>
            <person name="Beal K."/>
            <person name="Nozawa M."/>
            <person name="Li Q."/>
            <person name="Wang J."/>
            <person name="Zhang H."/>
            <person name="Yu L."/>
            <person name="Shigenobu S."/>
            <person name="Wang J."/>
            <person name="Liu J."/>
            <person name="Flicek P."/>
            <person name="Searle S."/>
            <person name="Wang J."/>
            <person name="Kuratani S."/>
            <person name="Yin Y."/>
            <person name="Aken B."/>
            <person name="Zhang G."/>
            <person name="Irie N."/>
        </authorList>
    </citation>
    <scope>NUCLEOTIDE SEQUENCE [LARGE SCALE GENOMIC DNA]</scope>
</reference>
<dbReference type="Pfam" id="PF13837">
    <property type="entry name" value="Myb_DNA-bind_4"/>
    <property type="match status" value="1"/>
</dbReference>
<proteinExistence type="predicted"/>
<dbReference type="PANTHER" id="PTHR47595:SF1">
    <property type="entry name" value="MYB_SANT-LIKE DNA-BINDING DOMAIN-CONTAINING PROTEIN"/>
    <property type="match status" value="1"/>
</dbReference>
<evidence type="ECO:0000259" key="1">
    <source>
        <dbReference type="Pfam" id="PF13837"/>
    </source>
</evidence>
<dbReference type="PANTHER" id="PTHR47595">
    <property type="entry name" value="HEAT SHOCK 70 KDA PROTEIN 14"/>
    <property type="match status" value="1"/>
</dbReference>
<sequence length="128" mass="14442">MPAPRTRRSPAWSNAELLDLIGIWGEEAVQSQLLSSCRKYDTYRQISRCMVERGHDWDTLLCRVKVKELRNAYHKLREANHHSSAAPVSCWFYQELDAILGGDPTSTVKATVDTLVARVPAESGLSQE</sequence>
<dbReference type="EMBL" id="KB532578">
    <property type="protein sequence ID" value="EMP34366.1"/>
    <property type="molecule type" value="Genomic_DNA"/>
</dbReference>
<evidence type="ECO:0000313" key="2">
    <source>
        <dbReference type="EMBL" id="EMP34366.1"/>
    </source>
</evidence>